<comment type="caution">
    <text evidence="1">The sequence shown here is derived from an EMBL/GenBank/DDBJ whole genome shotgun (WGS) entry which is preliminary data.</text>
</comment>
<dbReference type="EMBL" id="CM043015">
    <property type="protein sequence ID" value="KAI4471931.1"/>
    <property type="molecule type" value="Genomic_DNA"/>
</dbReference>
<protein>
    <submittedName>
        <fullName evidence="1">Serine/threonine-protein phosphatase pp2a 65 kDa regulatory subunit</fullName>
    </submittedName>
</protein>
<dbReference type="Proteomes" id="UP001056778">
    <property type="component" value="Chromosome 1"/>
</dbReference>
<reference evidence="1" key="1">
    <citation type="submission" date="2022-04" db="EMBL/GenBank/DDBJ databases">
        <title>Chromosome-scale genome assembly of Holotrichia oblita Faldermann.</title>
        <authorList>
            <person name="Rongchong L."/>
        </authorList>
    </citation>
    <scope>NUCLEOTIDE SEQUENCE</scope>
    <source>
        <strain evidence="1">81SQS9</strain>
    </source>
</reference>
<gene>
    <name evidence="1" type="ORF">MML48_1g02017</name>
</gene>
<keyword evidence="2" id="KW-1185">Reference proteome</keyword>
<sequence>MAVVQADLRLFYEKTCGKCAYYRGKHNERRFCVCVNDNHNCIYINSRKRKIQQHKEVTTRVVYLRYALQTILLLQLPCYIGLCSDEIWGVRKACAEVAMSVSCACPSTIRRQSLAPIFIKLLQDDNRWVRMSAFQTLGPFISTFADPAISSVFYNNVGELMSVNSDGREFRVNSTSTLNRLFSLSENNYKEEDFIYDVYQGKEDDSIVMNPLSDICDDIPEEKEEMANTKDITIDIPVIAEDPPDMIDHERKREDIILQKNMNVVSKAMFGEEIMDNIRAAVKASVAETMTPSVESKEEESENFKEIVETVKNALLSFRIMDEEKKLEEEKFAKCDSGIEVSDASRESSRGDLCDVDLSPSSSSDVSSLGNIPSLKSNSDTTIVSSDSCEMNQRTECDGKEQISNVIEKQDERSLELASNLEEDSLNEYNSYNYWYIRPEMPVDLTIVTDTAIQSSLNNELPSISENNTDQSKENIKPLDGGPTKSDEDAANKSQENDASTPNPSSSEDKSKDESPTDEQQPAIQPEEEPLKHGVPKLLIDHFVSMTNPLVAQETDNDMAFHCAYSLPAVALTLGSDNWNLLKNTVETLASDMQYKVRRTVASSLHELAVILGPEIATNNLTPIFDGFIKDLDEVRIGVLKHLAHFLRLINPSKRSMYLPRFADFLQSDNELNWRYRQELAEQLRLAVPLFRPCDAAKHMTSIAQVLLSDKVDAVRQTALSLLTELLKHISTEHDLTPRLLIILAERFAHAKRWKRRQTFAVLCSDLLANDAIPIDLFASDVMPHLVDLSWDPVANVRLVVARTISKQIITNPYFSDPNNQYFDNLQTVLRRLQADKDQDENNYVDLLRFSTLLPSIPNFVDYELQTLPPVLHAVPIL</sequence>
<evidence type="ECO:0000313" key="2">
    <source>
        <dbReference type="Proteomes" id="UP001056778"/>
    </source>
</evidence>
<organism evidence="1 2">
    <name type="scientific">Holotrichia oblita</name>
    <name type="common">Chafer beetle</name>
    <dbReference type="NCBI Taxonomy" id="644536"/>
    <lineage>
        <taxon>Eukaryota</taxon>
        <taxon>Metazoa</taxon>
        <taxon>Ecdysozoa</taxon>
        <taxon>Arthropoda</taxon>
        <taxon>Hexapoda</taxon>
        <taxon>Insecta</taxon>
        <taxon>Pterygota</taxon>
        <taxon>Neoptera</taxon>
        <taxon>Endopterygota</taxon>
        <taxon>Coleoptera</taxon>
        <taxon>Polyphaga</taxon>
        <taxon>Scarabaeiformia</taxon>
        <taxon>Scarabaeidae</taxon>
        <taxon>Melolonthinae</taxon>
        <taxon>Holotrichia</taxon>
    </lineage>
</organism>
<evidence type="ECO:0000313" key="1">
    <source>
        <dbReference type="EMBL" id="KAI4471931.1"/>
    </source>
</evidence>
<name>A0ACB9TYQ2_HOLOL</name>
<accession>A0ACB9TYQ2</accession>
<proteinExistence type="predicted"/>